<evidence type="ECO:0000313" key="2">
    <source>
        <dbReference type="EMBL" id="CAE6437318.1"/>
    </source>
</evidence>
<proteinExistence type="predicted"/>
<dbReference type="EMBL" id="CAJMWS010000356">
    <property type="protein sequence ID" value="CAE6437318.1"/>
    <property type="molecule type" value="Genomic_DNA"/>
</dbReference>
<accession>A0A8H2Y0B3</accession>
<dbReference type="Proteomes" id="UP000663846">
    <property type="component" value="Unassembled WGS sequence"/>
</dbReference>
<name>A0A8H2Y0B3_9AGAM</name>
<organism evidence="2 3">
    <name type="scientific">Rhizoctonia solani</name>
    <dbReference type="NCBI Taxonomy" id="456999"/>
    <lineage>
        <taxon>Eukaryota</taxon>
        <taxon>Fungi</taxon>
        <taxon>Dikarya</taxon>
        <taxon>Basidiomycota</taxon>
        <taxon>Agaricomycotina</taxon>
        <taxon>Agaricomycetes</taxon>
        <taxon>Cantharellales</taxon>
        <taxon>Ceratobasidiaceae</taxon>
        <taxon>Rhizoctonia</taxon>
    </lineage>
</organism>
<sequence length="224" mass="23882">MISAYPKQGTHVASAPRSKTSPSLPIKKRCNILVKEVDGNGTVFGFVSAAWNRYAEYGPVEPSQNGSLEVSFSYSTDSLIQLDLLATNGPSARYPFVGGTSGFASTSYNLSSGSYNYVYITGTTQTPPGSPPVEDDNNSFGDAIGIPGAAESAIWTYDPVTNDLSPQWVNVDGSTLANYLIYANDFNNAFIVTGDPVTFRETFGAPYPRIAFTCVAPNDTQGPL</sequence>
<gene>
    <name evidence="2" type="ORF">RDB_LOCUS122741</name>
</gene>
<feature type="region of interest" description="Disordered" evidence="1">
    <location>
        <begin position="1"/>
        <end position="23"/>
    </location>
</feature>
<dbReference type="AlphaFoldDB" id="A0A8H2Y0B3"/>
<comment type="caution">
    <text evidence="2">The sequence shown here is derived from an EMBL/GenBank/DDBJ whole genome shotgun (WGS) entry which is preliminary data.</text>
</comment>
<evidence type="ECO:0000256" key="1">
    <source>
        <dbReference type="SAM" id="MobiDB-lite"/>
    </source>
</evidence>
<protein>
    <submittedName>
        <fullName evidence="2">Uncharacterized protein</fullName>
    </submittedName>
</protein>
<evidence type="ECO:0000313" key="3">
    <source>
        <dbReference type="Proteomes" id="UP000663846"/>
    </source>
</evidence>
<reference evidence="2" key="1">
    <citation type="submission" date="2021-01" db="EMBL/GenBank/DDBJ databases">
        <authorList>
            <person name="Kaushik A."/>
        </authorList>
    </citation>
    <scope>NUCLEOTIDE SEQUENCE</scope>
    <source>
        <strain evidence="2">AG1-1C</strain>
    </source>
</reference>